<evidence type="ECO:0000313" key="2">
    <source>
        <dbReference type="EMBL" id="HIQ81948.1"/>
    </source>
</evidence>
<reference evidence="2" key="1">
    <citation type="submission" date="2020-10" db="EMBL/GenBank/DDBJ databases">
        <authorList>
            <person name="Gilroy R."/>
        </authorList>
    </citation>
    <scope>NUCLEOTIDE SEQUENCE</scope>
    <source>
        <strain evidence="2">ChiSjej6B24-2974</strain>
    </source>
</reference>
<dbReference type="SUPFAM" id="SSF53756">
    <property type="entry name" value="UDP-Glycosyltransferase/glycogen phosphorylase"/>
    <property type="match status" value="1"/>
</dbReference>
<protein>
    <submittedName>
        <fullName evidence="2">Glycosyltransferase family 1 protein</fullName>
    </submittedName>
</protein>
<name>A0A9D0ZJT0_9FIRM</name>
<dbReference type="InterPro" id="IPR050194">
    <property type="entry name" value="Glycosyltransferase_grp1"/>
</dbReference>
<organism evidence="2 3">
    <name type="scientific">Candidatus Pullichristensenella stercorigallinarum</name>
    <dbReference type="NCBI Taxonomy" id="2840909"/>
    <lineage>
        <taxon>Bacteria</taxon>
        <taxon>Bacillati</taxon>
        <taxon>Bacillota</taxon>
        <taxon>Clostridia</taxon>
        <taxon>Candidatus Pullichristensenella</taxon>
    </lineage>
</organism>
<dbReference type="GO" id="GO:0016757">
    <property type="term" value="F:glycosyltransferase activity"/>
    <property type="evidence" value="ECO:0007669"/>
    <property type="project" value="TreeGrafter"/>
</dbReference>
<dbReference type="Proteomes" id="UP000824260">
    <property type="component" value="Unassembled WGS sequence"/>
</dbReference>
<dbReference type="PANTHER" id="PTHR45947">
    <property type="entry name" value="SULFOQUINOVOSYL TRANSFERASE SQD2"/>
    <property type="match status" value="1"/>
</dbReference>
<comment type="caution">
    <text evidence="2">The sequence shown here is derived from an EMBL/GenBank/DDBJ whole genome shotgun (WGS) entry which is preliminary data.</text>
</comment>
<dbReference type="PANTHER" id="PTHR45947:SF3">
    <property type="entry name" value="SULFOQUINOVOSYL TRANSFERASE SQD2"/>
    <property type="match status" value="1"/>
</dbReference>
<dbReference type="EMBL" id="DVFZ01000027">
    <property type="protein sequence ID" value="HIQ81948.1"/>
    <property type="molecule type" value="Genomic_DNA"/>
</dbReference>
<dbReference type="InterPro" id="IPR028098">
    <property type="entry name" value="Glyco_trans_4-like_N"/>
</dbReference>
<reference evidence="2" key="2">
    <citation type="journal article" date="2021" name="PeerJ">
        <title>Extensive microbial diversity within the chicken gut microbiome revealed by metagenomics and culture.</title>
        <authorList>
            <person name="Gilroy R."/>
            <person name="Ravi A."/>
            <person name="Getino M."/>
            <person name="Pursley I."/>
            <person name="Horton D.L."/>
            <person name="Alikhan N.F."/>
            <person name="Baker D."/>
            <person name="Gharbi K."/>
            <person name="Hall N."/>
            <person name="Watson M."/>
            <person name="Adriaenssens E.M."/>
            <person name="Foster-Nyarko E."/>
            <person name="Jarju S."/>
            <person name="Secka A."/>
            <person name="Antonio M."/>
            <person name="Oren A."/>
            <person name="Chaudhuri R.R."/>
            <person name="La Ragione R."/>
            <person name="Hildebrand F."/>
            <person name="Pallen M.J."/>
        </authorList>
    </citation>
    <scope>NUCLEOTIDE SEQUENCE</scope>
    <source>
        <strain evidence="2">ChiSjej6B24-2974</strain>
    </source>
</reference>
<evidence type="ECO:0000313" key="3">
    <source>
        <dbReference type="Proteomes" id="UP000824260"/>
    </source>
</evidence>
<dbReference type="Pfam" id="PF13439">
    <property type="entry name" value="Glyco_transf_4"/>
    <property type="match status" value="1"/>
</dbReference>
<sequence>MRVLHVFTVPVTRNGITMFALQRLPGLRAAGVEADFASPNTVEAGLLAQIEQAGARVFVVPQKRPSLSYVRALAAIVRREKYDIVHAHGNSSSLFFEMLAASLGGCRARVAHSHNTTCNHLRQDKYLRPLFYRSYTAAAACGRDAGKWLFGSRPFTVLPNAVDVGRFQYDPAARARVRAALGIGEDELVLGHVGRFNGQKNHRFLLEVFRALLESEPRARLLLVGDGYLENDVRAQAAPLGNRVLFTGAVPDPQNYLSAMDVMALPSLFEGFPTVLLEWQCAGLPALVSARVTDEAALTPLVRYLPLEAGAPAWARALLELPRPERPEASAQAARALQAGGYALEDAADALMRFYRQII</sequence>
<dbReference type="Pfam" id="PF13692">
    <property type="entry name" value="Glyco_trans_1_4"/>
    <property type="match status" value="1"/>
</dbReference>
<gene>
    <name evidence="2" type="ORF">IAA52_02470</name>
</gene>
<evidence type="ECO:0000259" key="1">
    <source>
        <dbReference type="Pfam" id="PF13439"/>
    </source>
</evidence>
<dbReference type="CDD" id="cd03812">
    <property type="entry name" value="GT4_CapH-like"/>
    <property type="match status" value="1"/>
</dbReference>
<feature type="domain" description="Glycosyltransferase subfamily 4-like N-terminal" evidence="1">
    <location>
        <begin position="14"/>
        <end position="165"/>
    </location>
</feature>
<dbReference type="Gene3D" id="3.40.50.2000">
    <property type="entry name" value="Glycogen Phosphorylase B"/>
    <property type="match status" value="2"/>
</dbReference>
<proteinExistence type="predicted"/>
<dbReference type="AlphaFoldDB" id="A0A9D0ZJT0"/>
<accession>A0A9D0ZJT0</accession>